<proteinExistence type="predicted"/>
<dbReference type="AlphaFoldDB" id="A0A0E9RKW6"/>
<feature type="region of interest" description="Disordered" evidence="1">
    <location>
        <begin position="1"/>
        <end position="37"/>
    </location>
</feature>
<organism evidence="2">
    <name type="scientific">Anguilla anguilla</name>
    <name type="common">European freshwater eel</name>
    <name type="synonym">Muraena anguilla</name>
    <dbReference type="NCBI Taxonomy" id="7936"/>
    <lineage>
        <taxon>Eukaryota</taxon>
        <taxon>Metazoa</taxon>
        <taxon>Chordata</taxon>
        <taxon>Craniata</taxon>
        <taxon>Vertebrata</taxon>
        <taxon>Euteleostomi</taxon>
        <taxon>Actinopterygii</taxon>
        <taxon>Neopterygii</taxon>
        <taxon>Teleostei</taxon>
        <taxon>Anguilliformes</taxon>
        <taxon>Anguillidae</taxon>
        <taxon>Anguilla</taxon>
    </lineage>
</organism>
<feature type="compositionally biased region" description="Basic and acidic residues" evidence="1">
    <location>
        <begin position="1"/>
        <end position="29"/>
    </location>
</feature>
<protein>
    <submittedName>
        <fullName evidence="2">Uncharacterized protein</fullName>
    </submittedName>
</protein>
<reference evidence="2" key="1">
    <citation type="submission" date="2014-11" db="EMBL/GenBank/DDBJ databases">
        <authorList>
            <person name="Amaro Gonzalez C."/>
        </authorList>
    </citation>
    <scope>NUCLEOTIDE SEQUENCE</scope>
</reference>
<evidence type="ECO:0000313" key="2">
    <source>
        <dbReference type="EMBL" id="JAH28993.1"/>
    </source>
</evidence>
<reference evidence="2" key="2">
    <citation type="journal article" date="2015" name="Fish Shellfish Immunol.">
        <title>Early steps in the European eel (Anguilla anguilla)-Vibrio vulnificus interaction in the gills: Role of the RtxA13 toxin.</title>
        <authorList>
            <person name="Callol A."/>
            <person name="Pajuelo D."/>
            <person name="Ebbesson L."/>
            <person name="Teles M."/>
            <person name="MacKenzie S."/>
            <person name="Amaro C."/>
        </authorList>
    </citation>
    <scope>NUCLEOTIDE SEQUENCE</scope>
</reference>
<name>A0A0E9RKW6_ANGAN</name>
<evidence type="ECO:0000256" key="1">
    <source>
        <dbReference type="SAM" id="MobiDB-lite"/>
    </source>
</evidence>
<accession>A0A0E9RKW6</accession>
<dbReference type="EMBL" id="GBXM01079584">
    <property type="protein sequence ID" value="JAH28993.1"/>
    <property type="molecule type" value="Transcribed_RNA"/>
</dbReference>
<sequence>MDRKREREKTDKMGSKRERNEKKSKDNIGKRAKRGSC</sequence>